<protein>
    <submittedName>
        <fullName evidence="3">Exported protein</fullName>
    </submittedName>
</protein>
<name>A0A0H5S6M3_9MYCO</name>
<evidence type="ECO:0000256" key="1">
    <source>
        <dbReference type="SAM" id="SignalP"/>
    </source>
</evidence>
<proteinExistence type="predicted"/>
<dbReference type="EMBL" id="CWKH01000002">
    <property type="protein sequence ID" value="CRZ16859.1"/>
    <property type="molecule type" value="Genomic_DNA"/>
</dbReference>
<dbReference type="InterPro" id="IPR038378">
    <property type="entry name" value="MHB_sf"/>
</dbReference>
<reference evidence="4" key="1">
    <citation type="submission" date="2015-07" db="EMBL/GenBank/DDBJ databases">
        <authorList>
            <person name="Urmite Genomes"/>
        </authorList>
    </citation>
    <scope>NUCLEOTIDE SEQUENCE [LARGE SCALE GENOMIC DNA]</scope>
    <source>
        <strain evidence="4">type strain: ATCC 49404</strain>
    </source>
</reference>
<dbReference type="GO" id="GO:0020037">
    <property type="term" value="F:heme binding"/>
    <property type="evidence" value="ECO:0007669"/>
    <property type="project" value="InterPro"/>
</dbReference>
<keyword evidence="4" id="KW-1185">Reference proteome</keyword>
<dbReference type="Pfam" id="PF16525">
    <property type="entry name" value="MHB"/>
    <property type="match status" value="1"/>
</dbReference>
<keyword evidence="1" id="KW-0732">Signal</keyword>
<dbReference type="Gene3D" id="1.20.20.20">
    <property type="entry name" value="Haemophore, haem-binding domain"/>
    <property type="match status" value="1"/>
</dbReference>
<dbReference type="AlphaFoldDB" id="A0A0H5S6M3"/>
<evidence type="ECO:0000313" key="3">
    <source>
        <dbReference type="EMBL" id="CRZ16859.1"/>
    </source>
</evidence>
<sequence precursor="true">MFSRVIAAGAISLSLLAVGAPVAAAEEPNCTAADLAGVMAGVRASTSAYLFTHPEVNAFFTSLKGQSNEQMADSVRVYLEDKPQIRAELTGIRQPAIDFRNRCGG</sequence>
<accession>A0A0H5S6M3</accession>
<feature type="domain" description="Haemophore haem-binding" evidence="2">
    <location>
        <begin position="28"/>
        <end position="104"/>
    </location>
</feature>
<evidence type="ECO:0000259" key="2">
    <source>
        <dbReference type="Pfam" id="PF16525"/>
    </source>
</evidence>
<dbReference type="OrthoDB" id="7448035at2"/>
<feature type="chain" id="PRO_5039345088" evidence="1">
    <location>
        <begin position="26"/>
        <end position="105"/>
    </location>
</feature>
<dbReference type="NCBIfam" id="TIGR04529">
    <property type="entry name" value="MTB_hemophore"/>
    <property type="match status" value="1"/>
</dbReference>
<feature type="signal peptide" evidence="1">
    <location>
        <begin position="1"/>
        <end position="25"/>
    </location>
</feature>
<dbReference type="Proteomes" id="UP000199147">
    <property type="component" value="Unassembled WGS sequence"/>
</dbReference>
<gene>
    <name evidence="3" type="ORF">BN2156_03737</name>
</gene>
<dbReference type="InterPro" id="IPR032407">
    <property type="entry name" value="MHB"/>
</dbReference>
<dbReference type="RefSeq" id="WP_090516462.1">
    <property type="nucleotide sequence ID" value="NZ_CWKH01000002.1"/>
</dbReference>
<evidence type="ECO:0000313" key="4">
    <source>
        <dbReference type="Proteomes" id="UP000199147"/>
    </source>
</evidence>
<organism evidence="3 4">
    <name type="scientific">Mycolicibacterium neworleansense</name>
    <dbReference type="NCBI Taxonomy" id="146018"/>
    <lineage>
        <taxon>Bacteria</taxon>
        <taxon>Bacillati</taxon>
        <taxon>Actinomycetota</taxon>
        <taxon>Actinomycetes</taxon>
        <taxon>Mycobacteriales</taxon>
        <taxon>Mycobacteriaceae</taxon>
        <taxon>Mycolicibacterium</taxon>
    </lineage>
</organism>